<dbReference type="PANTHER" id="PTHR38483:SF1">
    <property type="entry name" value="ION TRANSPORT DOMAIN-CONTAINING PROTEIN"/>
    <property type="match status" value="1"/>
</dbReference>
<keyword evidence="1" id="KW-0812">Transmembrane</keyword>
<gene>
    <name evidence="2" type="ORF">SteCoe_27280</name>
</gene>
<name>A0A1R2BB08_9CILI</name>
<reference evidence="2 3" key="1">
    <citation type="submission" date="2016-11" db="EMBL/GenBank/DDBJ databases">
        <title>The macronuclear genome of Stentor coeruleus: a giant cell with tiny introns.</title>
        <authorList>
            <person name="Slabodnick M."/>
            <person name="Ruby J.G."/>
            <person name="Reiff S.B."/>
            <person name="Swart E.C."/>
            <person name="Gosai S."/>
            <person name="Prabakaran S."/>
            <person name="Witkowska E."/>
            <person name="Larue G.E."/>
            <person name="Fisher S."/>
            <person name="Freeman R.M."/>
            <person name="Gunawardena J."/>
            <person name="Chu W."/>
            <person name="Stover N.A."/>
            <person name="Gregory B.D."/>
            <person name="Nowacki M."/>
            <person name="Derisi J."/>
            <person name="Roy S.W."/>
            <person name="Marshall W.F."/>
            <person name="Sood P."/>
        </authorList>
    </citation>
    <scope>NUCLEOTIDE SEQUENCE [LARGE SCALE GENOMIC DNA]</scope>
    <source>
        <strain evidence="2">WM001</strain>
    </source>
</reference>
<sequence length="211" mass="24639">MHNGCLSKDSVDKLETLSKWTCRLFFKRIYFSGFMQVIYTLLILLCILCIILNLLTQISDPSNYINITLLEILEICLSFLITCEIALRTFSEKTFGSCSIMSLVDYVVLILSLLSILLCFHHEYMEHLGDNICDPLLIGKNTLFVIRVMFACSYIHEAKLAGLDISLYDEDDEDHDEYRRSIEQAKIRYRYRPTMAILFEENEEEEEEDKL</sequence>
<dbReference type="Proteomes" id="UP000187209">
    <property type="component" value="Unassembled WGS sequence"/>
</dbReference>
<feature type="transmembrane region" description="Helical" evidence="1">
    <location>
        <begin position="29"/>
        <end position="55"/>
    </location>
</feature>
<feature type="transmembrane region" description="Helical" evidence="1">
    <location>
        <begin position="67"/>
        <end position="87"/>
    </location>
</feature>
<dbReference type="PANTHER" id="PTHR38483">
    <property type="entry name" value="CHROMOSOME 1, WHOLE GENOME SHOTGUN SEQUENCE"/>
    <property type="match status" value="1"/>
</dbReference>
<evidence type="ECO:0008006" key="4">
    <source>
        <dbReference type="Google" id="ProtNLM"/>
    </source>
</evidence>
<accession>A0A1R2BB08</accession>
<dbReference type="AlphaFoldDB" id="A0A1R2BB08"/>
<keyword evidence="3" id="KW-1185">Reference proteome</keyword>
<evidence type="ECO:0000256" key="1">
    <source>
        <dbReference type="SAM" id="Phobius"/>
    </source>
</evidence>
<proteinExistence type="predicted"/>
<feature type="transmembrane region" description="Helical" evidence="1">
    <location>
        <begin position="99"/>
        <end position="120"/>
    </location>
</feature>
<evidence type="ECO:0000313" key="3">
    <source>
        <dbReference type="Proteomes" id="UP000187209"/>
    </source>
</evidence>
<dbReference type="EMBL" id="MPUH01000786">
    <property type="protein sequence ID" value="OMJ73936.1"/>
    <property type="molecule type" value="Genomic_DNA"/>
</dbReference>
<organism evidence="2 3">
    <name type="scientific">Stentor coeruleus</name>
    <dbReference type="NCBI Taxonomy" id="5963"/>
    <lineage>
        <taxon>Eukaryota</taxon>
        <taxon>Sar</taxon>
        <taxon>Alveolata</taxon>
        <taxon>Ciliophora</taxon>
        <taxon>Postciliodesmatophora</taxon>
        <taxon>Heterotrichea</taxon>
        <taxon>Heterotrichida</taxon>
        <taxon>Stentoridae</taxon>
        <taxon>Stentor</taxon>
    </lineage>
</organism>
<comment type="caution">
    <text evidence="2">The sequence shown here is derived from an EMBL/GenBank/DDBJ whole genome shotgun (WGS) entry which is preliminary data.</text>
</comment>
<keyword evidence="1" id="KW-1133">Transmembrane helix</keyword>
<protein>
    <recommendedName>
        <fullName evidence="4">Ion transport domain-containing protein</fullName>
    </recommendedName>
</protein>
<evidence type="ECO:0000313" key="2">
    <source>
        <dbReference type="EMBL" id="OMJ73936.1"/>
    </source>
</evidence>
<keyword evidence="1" id="KW-0472">Membrane</keyword>